<dbReference type="EnsemblMetazoa" id="BGLB030771-RA">
    <property type="protein sequence ID" value="BGLB030771-PA"/>
    <property type="gene ID" value="BGLB030771"/>
</dbReference>
<organism evidence="2 3">
    <name type="scientific">Biomphalaria glabrata</name>
    <name type="common">Bloodfluke planorb</name>
    <name type="synonym">Freshwater snail</name>
    <dbReference type="NCBI Taxonomy" id="6526"/>
    <lineage>
        <taxon>Eukaryota</taxon>
        <taxon>Metazoa</taxon>
        <taxon>Spiralia</taxon>
        <taxon>Lophotrochozoa</taxon>
        <taxon>Mollusca</taxon>
        <taxon>Gastropoda</taxon>
        <taxon>Heterobranchia</taxon>
        <taxon>Euthyneura</taxon>
        <taxon>Panpulmonata</taxon>
        <taxon>Hygrophila</taxon>
        <taxon>Lymnaeoidea</taxon>
        <taxon>Planorbidae</taxon>
        <taxon>Biomphalaria</taxon>
    </lineage>
</organism>
<sequence length="561" mass="62776">MMNKLRCEALCQHPHCWFVHDQHGVDVQTKSHSSNRPIETDLPTQSIQNLLADYGIHECSSNLHDSVSKNMIWKLSLHTFKQETPIKSRYNSTNLNLEEYGQSYFPFTNHMNHLKTFDTEILNIDRTSKQYIWVSNSNEKLQKKNQLSSLKDNSHTSLNTADKSVTKLFLPLEKIHAKQGSPVKHIKKVRKFNLLPNTAQKPKSSSKNNIDQKVLSRNKSTVSVENTAGHGHLLLQINHKDTTNVSIETLNSNQGNLALLENQREITLPSVNSLVPVLPLESNLQLSNKNNRQLTVLQPSTKISSISLGLPELPSGVKITKPFSYKKKDLNFTLGPVLSALSTLRSDESTSNREDKVDFPQKDFTIQEVCQCTAQSPVRSVSVYLPDPSVQSYIVTQKITSPDKKESNEHASNKQMHETFDNKRTLTPMETISIYSNPNSAISPDKIFESDTENVLMTTVRPSSVATTSTGAWPSVTEAVVERTLASSKSQFQSSRKLEEHKSKVQSAEILKMAKSKGQSPAPPPPSPELRKHTALALQNASQLNEVTIDTLEENDARTLA</sequence>
<evidence type="ECO:0000313" key="2">
    <source>
        <dbReference type="EnsemblMetazoa" id="BGLB030771-PA"/>
    </source>
</evidence>
<gene>
    <name evidence="2" type="primary">106056740</name>
</gene>
<dbReference type="Proteomes" id="UP000076420">
    <property type="component" value="Unassembled WGS sequence"/>
</dbReference>
<dbReference type="OrthoDB" id="10033658at2759"/>
<dbReference type="KEGG" id="bgt:106056740"/>
<dbReference type="VEuPathDB" id="VectorBase:BGLB030771"/>
<evidence type="ECO:0000313" key="3">
    <source>
        <dbReference type="Proteomes" id="UP000076420"/>
    </source>
</evidence>
<dbReference type="VEuPathDB" id="VectorBase:BGLAX_026957"/>
<proteinExistence type="predicted"/>
<dbReference type="RefSeq" id="XP_013069029.2">
    <property type="nucleotide sequence ID" value="XM_013213575.2"/>
</dbReference>
<dbReference type="EnsemblMetazoa" id="BGLB030771-RB">
    <property type="protein sequence ID" value="BGLB030771-PB"/>
    <property type="gene ID" value="BGLB030771"/>
</dbReference>
<accession>A0A2C9LGA8</accession>
<name>A0A2C9LGA8_BIOGL</name>
<evidence type="ECO:0000256" key="1">
    <source>
        <dbReference type="SAM" id="MobiDB-lite"/>
    </source>
</evidence>
<protein>
    <submittedName>
        <fullName evidence="2">Uncharacterized protein</fullName>
    </submittedName>
</protein>
<feature type="region of interest" description="Disordered" evidence="1">
    <location>
        <begin position="399"/>
        <end position="420"/>
    </location>
</feature>
<feature type="region of interest" description="Disordered" evidence="1">
    <location>
        <begin position="510"/>
        <end position="531"/>
    </location>
</feature>
<reference evidence="2" key="1">
    <citation type="submission" date="2020-05" db="UniProtKB">
        <authorList>
            <consortium name="EnsemblMetazoa"/>
        </authorList>
    </citation>
    <scope>IDENTIFICATION</scope>
    <source>
        <strain evidence="2">BB02</strain>
    </source>
</reference>
<feature type="compositionally biased region" description="Basic and acidic residues" evidence="1">
    <location>
        <begin position="401"/>
        <end position="420"/>
    </location>
</feature>
<dbReference type="AlphaFoldDB" id="A0A2C9LGA8"/>
<dbReference type="RefSeq" id="XP_013069030.2">
    <property type="nucleotide sequence ID" value="XM_013213576.2"/>
</dbReference>